<dbReference type="InterPro" id="IPR006204">
    <property type="entry name" value="GHMP_kinase_N_dom"/>
</dbReference>
<dbReference type="RefSeq" id="WP_260899943.1">
    <property type="nucleotide sequence ID" value="NZ_JAOCZP010000001.1"/>
</dbReference>
<keyword evidence="4 10" id="KW-0808">Transferase</keyword>
<dbReference type="InterPro" id="IPR004424">
    <property type="entry name" value="IspE"/>
</dbReference>
<evidence type="ECO:0000256" key="3">
    <source>
        <dbReference type="ARBA" id="ARBA00017473"/>
    </source>
</evidence>
<dbReference type="NCBIfam" id="TIGR00154">
    <property type="entry name" value="ispE"/>
    <property type="match status" value="1"/>
</dbReference>
<evidence type="ECO:0000259" key="11">
    <source>
        <dbReference type="Pfam" id="PF00288"/>
    </source>
</evidence>
<name>A0ABT2LGJ2_9HYPH</name>
<evidence type="ECO:0000256" key="7">
    <source>
        <dbReference type="ARBA" id="ARBA00022840"/>
    </source>
</evidence>
<dbReference type="PANTHER" id="PTHR43527">
    <property type="entry name" value="4-DIPHOSPHOCYTIDYL-2-C-METHYL-D-ERYTHRITOL KINASE, CHLOROPLASTIC"/>
    <property type="match status" value="1"/>
</dbReference>
<dbReference type="Gene3D" id="3.30.230.10">
    <property type="match status" value="1"/>
</dbReference>
<keyword evidence="7 10" id="KW-0067">ATP-binding</keyword>
<dbReference type="Pfam" id="PF08544">
    <property type="entry name" value="GHMP_kinases_C"/>
    <property type="match status" value="1"/>
</dbReference>
<keyword evidence="8 10" id="KW-0414">Isoprene biosynthesis</keyword>
<dbReference type="PIRSF" id="PIRSF010376">
    <property type="entry name" value="IspE"/>
    <property type="match status" value="1"/>
</dbReference>
<gene>
    <name evidence="10" type="primary">ispE</name>
    <name evidence="13" type="ORF">N5A92_00955</name>
</gene>
<comment type="function">
    <text evidence="10">Catalyzes the phosphorylation of the position 2 hydroxy group of 4-diphosphocytidyl-2C-methyl-D-erythritol.</text>
</comment>
<accession>A0ABT2LGJ2</accession>
<feature type="active site" evidence="10">
    <location>
        <position position="12"/>
    </location>
</feature>
<dbReference type="EC" id="2.7.1.148" evidence="2 10"/>
<dbReference type="InterPro" id="IPR020568">
    <property type="entry name" value="Ribosomal_Su5_D2-typ_SF"/>
</dbReference>
<dbReference type="PANTHER" id="PTHR43527:SF2">
    <property type="entry name" value="4-DIPHOSPHOCYTIDYL-2-C-METHYL-D-ERYTHRITOL KINASE, CHLOROPLASTIC"/>
    <property type="match status" value="1"/>
</dbReference>
<sequence>MPTRLERAAPAKVNLALHVTGRRADGYHLLESLVVFTRYGDQLHAAPAEHDTFSLAGPYGAQVPRDADNLVLRARDLLRRHFGVDKPVALTLEKNLPVASGIGGGSSDAAATLHLLARHWHVKAGHRDLAKIALALGADVPMCLAARPLLAHGIGEALEPVRRLPALPLLLVNPGQMLATPDVFAALERRENPPLPPFQGGGGVAEIVRWLNSARNDLEAPALMLMPEIGIALKALRSEGALIVRMSGSGATCFGIFETEGQAQAAEKAIGSRRPEWFVQATITTASVEAIHNG</sequence>
<evidence type="ECO:0000256" key="1">
    <source>
        <dbReference type="ARBA" id="ARBA00009684"/>
    </source>
</evidence>
<evidence type="ECO:0000313" key="14">
    <source>
        <dbReference type="Proteomes" id="UP001320831"/>
    </source>
</evidence>
<feature type="domain" description="GHMP kinase C-terminal" evidence="12">
    <location>
        <begin position="211"/>
        <end position="270"/>
    </location>
</feature>
<dbReference type="Proteomes" id="UP001320831">
    <property type="component" value="Unassembled WGS sequence"/>
</dbReference>
<evidence type="ECO:0000256" key="2">
    <source>
        <dbReference type="ARBA" id="ARBA00012052"/>
    </source>
</evidence>
<keyword evidence="6 10" id="KW-0418">Kinase</keyword>
<reference evidence="13 14" key="1">
    <citation type="submission" date="2022-09" db="EMBL/GenBank/DDBJ databases">
        <title>Chelativorans salina sp. nov., a novel slightly halophilic bacterium isolated from a saline lake sediment enrichment.</title>
        <authorList>
            <person name="Gao L."/>
            <person name="Fang B.-Z."/>
            <person name="Li W.-J."/>
        </authorList>
    </citation>
    <scope>NUCLEOTIDE SEQUENCE [LARGE SCALE GENOMIC DNA]</scope>
    <source>
        <strain evidence="13 14">EGI FJ00035</strain>
    </source>
</reference>
<evidence type="ECO:0000313" key="13">
    <source>
        <dbReference type="EMBL" id="MCT7373616.1"/>
    </source>
</evidence>
<evidence type="ECO:0000259" key="12">
    <source>
        <dbReference type="Pfam" id="PF08544"/>
    </source>
</evidence>
<evidence type="ECO:0000256" key="9">
    <source>
        <dbReference type="ARBA" id="ARBA00032554"/>
    </source>
</evidence>
<dbReference type="InterPro" id="IPR013750">
    <property type="entry name" value="GHMP_kinase_C_dom"/>
</dbReference>
<evidence type="ECO:0000256" key="10">
    <source>
        <dbReference type="HAMAP-Rule" id="MF_00061"/>
    </source>
</evidence>
<feature type="binding site" evidence="10">
    <location>
        <begin position="97"/>
        <end position="107"/>
    </location>
    <ligand>
        <name>ATP</name>
        <dbReference type="ChEBI" id="CHEBI:30616"/>
    </ligand>
</feature>
<comment type="caution">
    <text evidence="13">The sequence shown here is derived from an EMBL/GenBank/DDBJ whole genome shotgun (WGS) entry which is preliminary data.</text>
</comment>
<feature type="active site" evidence="10">
    <location>
        <position position="139"/>
    </location>
</feature>
<dbReference type="Pfam" id="PF00288">
    <property type="entry name" value="GHMP_kinases_N"/>
    <property type="match status" value="1"/>
</dbReference>
<keyword evidence="14" id="KW-1185">Reference proteome</keyword>
<protein>
    <recommendedName>
        <fullName evidence="3 10">4-diphosphocytidyl-2-C-methyl-D-erythritol kinase</fullName>
        <shortName evidence="10">CMK</shortName>
        <ecNumber evidence="2 10">2.7.1.148</ecNumber>
    </recommendedName>
    <alternativeName>
        <fullName evidence="9 10">4-(cytidine-5'-diphospho)-2-C-methyl-D-erythritol kinase</fullName>
    </alternativeName>
</protein>
<evidence type="ECO:0000256" key="5">
    <source>
        <dbReference type="ARBA" id="ARBA00022741"/>
    </source>
</evidence>
<comment type="pathway">
    <text evidence="10">Isoprenoid biosynthesis; isopentenyl diphosphate biosynthesis via DXP pathway; isopentenyl diphosphate from 1-deoxy-D-xylulose 5-phosphate: step 3/6.</text>
</comment>
<evidence type="ECO:0000256" key="8">
    <source>
        <dbReference type="ARBA" id="ARBA00023229"/>
    </source>
</evidence>
<dbReference type="SUPFAM" id="SSF55060">
    <property type="entry name" value="GHMP Kinase, C-terminal domain"/>
    <property type="match status" value="1"/>
</dbReference>
<organism evidence="13 14">
    <name type="scientific">Chelativorans salis</name>
    <dbReference type="NCBI Taxonomy" id="2978478"/>
    <lineage>
        <taxon>Bacteria</taxon>
        <taxon>Pseudomonadati</taxon>
        <taxon>Pseudomonadota</taxon>
        <taxon>Alphaproteobacteria</taxon>
        <taxon>Hyphomicrobiales</taxon>
        <taxon>Phyllobacteriaceae</taxon>
        <taxon>Chelativorans</taxon>
    </lineage>
</organism>
<comment type="catalytic activity">
    <reaction evidence="10">
        <text>4-CDP-2-C-methyl-D-erythritol + ATP = 4-CDP-2-C-methyl-D-erythritol 2-phosphate + ADP + H(+)</text>
        <dbReference type="Rhea" id="RHEA:18437"/>
        <dbReference type="ChEBI" id="CHEBI:15378"/>
        <dbReference type="ChEBI" id="CHEBI:30616"/>
        <dbReference type="ChEBI" id="CHEBI:57823"/>
        <dbReference type="ChEBI" id="CHEBI:57919"/>
        <dbReference type="ChEBI" id="CHEBI:456216"/>
        <dbReference type="EC" id="2.7.1.148"/>
    </reaction>
</comment>
<dbReference type="EMBL" id="JAOCZP010000001">
    <property type="protein sequence ID" value="MCT7373616.1"/>
    <property type="molecule type" value="Genomic_DNA"/>
</dbReference>
<keyword evidence="5 10" id="KW-0547">Nucleotide-binding</keyword>
<feature type="domain" description="GHMP kinase N-terminal" evidence="11">
    <location>
        <begin position="69"/>
        <end position="144"/>
    </location>
</feature>
<dbReference type="NCBIfam" id="NF011202">
    <property type="entry name" value="PRK14608.1"/>
    <property type="match status" value="1"/>
</dbReference>
<dbReference type="InterPro" id="IPR036554">
    <property type="entry name" value="GHMP_kinase_C_sf"/>
</dbReference>
<proteinExistence type="inferred from homology"/>
<dbReference type="GO" id="GO:0050515">
    <property type="term" value="F:4-(cytidine 5'-diphospho)-2-C-methyl-D-erythritol kinase activity"/>
    <property type="evidence" value="ECO:0007669"/>
    <property type="project" value="UniProtKB-EC"/>
</dbReference>
<evidence type="ECO:0000256" key="6">
    <source>
        <dbReference type="ARBA" id="ARBA00022777"/>
    </source>
</evidence>
<dbReference type="Gene3D" id="3.30.70.890">
    <property type="entry name" value="GHMP kinase, C-terminal domain"/>
    <property type="match status" value="1"/>
</dbReference>
<dbReference type="HAMAP" id="MF_00061">
    <property type="entry name" value="IspE"/>
    <property type="match status" value="1"/>
</dbReference>
<comment type="similarity">
    <text evidence="1 10">Belongs to the GHMP kinase family. IspE subfamily.</text>
</comment>
<dbReference type="InterPro" id="IPR014721">
    <property type="entry name" value="Ribsml_uS5_D2-typ_fold_subgr"/>
</dbReference>
<evidence type="ECO:0000256" key="4">
    <source>
        <dbReference type="ARBA" id="ARBA00022679"/>
    </source>
</evidence>
<dbReference type="SUPFAM" id="SSF54211">
    <property type="entry name" value="Ribosomal protein S5 domain 2-like"/>
    <property type="match status" value="1"/>
</dbReference>